<keyword evidence="2" id="KW-0812">Transmembrane</keyword>
<evidence type="ECO:0000256" key="2">
    <source>
        <dbReference type="SAM" id="Phobius"/>
    </source>
</evidence>
<reference evidence="4 5" key="1">
    <citation type="submission" date="2016-09" db="EMBL/GenBank/DDBJ databases">
        <authorList>
            <person name="Capua I."/>
            <person name="De Benedictis P."/>
            <person name="Joannis T."/>
            <person name="Lombin L.H."/>
            <person name="Cattoli G."/>
        </authorList>
    </citation>
    <scope>NUCLEOTIDE SEQUENCE [LARGE SCALE GENOMIC DNA]</scope>
    <source>
        <strain evidence="4 5">UB20</strain>
    </source>
</reference>
<gene>
    <name evidence="3" type="ORF">CLI86_01375</name>
    <name evidence="4" type="ORF">TFUB20_00527</name>
</gene>
<dbReference type="OrthoDB" id="1452462at2"/>
<feature type="transmembrane region" description="Helical" evidence="2">
    <location>
        <begin position="42"/>
        <end position="61"/>
    </location>
</feature>
<dbReference type="RefSeq" id="WP_014224029.1">
    <property type="nucleotide sequence ID" value="NZ_CAJPTF010000057.1"/>
</dbReference>
<dbReference type="GeneID" id="34757928"/>
<accession>A0A1D3UFW5</accession>
<dbReference type="EMBL" id="NSLJ01000002">
    <property type="protein sequence ID" value="PDP45015.1"/>
    <property type="molecule type" value="Genomic_DNA"/>
</dbReference>
<evidence type="ECO:0000313" key="5">
    <source>
        <dbReference type="Proteomes" id="UP000182057"/>
    </source>
</evidence>
<keyword evidence="2" id="KW-1133">Transmembrane helix</keyword>
<dbReference type="Proteomes" id="UP000219259">
    <property type="component" value="Unassembled WGS sequence"/>
</dbReference>
<dbReference type="AlphaFoldDB" id="A0A1D3UFW5"/>
<organism evidence="4 5">
    <name type="scientific">Tannerella forsythia</name>
    <name type="common">Bacteroides forsythus</name>
    <dbReference type="NCBI Taxonomy" id="28112"/>
    <lineage>
        <taxon>Bacteria</taxon>
        <taxon>Pseudomonadati</taxon>
        <taxon>Bacteroidota</taxon>
        <taxon>Bacteroidia</taxon>
        <taxon>Bacteroidales</taxon>
        <taxon>Tannerellaceae</taxon>
        <taxon>Tannerella</taxon>
    </lineage>
</organism>
<keyword evidence="2" id="KW-0472">Membrane</keyword>
<dbReference type="OMA" id="HNGIAQP"/>
<protein>
    <submittedName>
        <fullName evidence="3">Outer membrane assembly protein</fullName>
    </submittedName>
</protein>
<name>A0A1D3UFW5_TANFO</name>
<evidence type="ECO:0000313" key="6">
    <source>
        <dbReference type="Proteomes" id="UP000219259"/>
    </source>
</evidence>
<evidence type="ECO:0000256" key="1">
    <source>
        <dbReference type="SAM" id="MobiDB-lite"/>
    </source>
</evidence>
<evidence type="ECO:0000313" key="4">
    <source>
        <dbReference type="EMBL" id="SCQ18935.1"/>
    </source>
</evidence>
<feature type="region of interest" description="Disordered" evidence="1">
    <location>
        <begin position="65"/>
        <end position="85"/>
    </location>
</feature>
<proteinExistence type="predicted"/>
<dbReference type="EMBL" id="FMMM01000021">
    <property type="protein sequence ID" value="SCQ18935.1"/>
    <property type="molecule type" value="Genomic_DNA"/>
</dbReference>
<reference evidence="3 6" key="2">
    <citation type="submission" date="2017-09" db="EMBL/GenBank/DDBJ databases">
        <title>Phase variable restriction modification systems are present in the genome sequences of periodontal pathogens Prevotella intermedia, Tannerella forsythia and Porphyromonas gingivalis.</title>
        <authorList>
            <person name="Haigh R.D."/>
            <person name="Crawford L."/>
            <person name="Ralph J."/>
            <person name="Wanford J."/>
            <person name="Vartoukian S.R."/>
            <person name="Hijazib K."/>
            <person name="Wade W."/>
            <person name="Oggioni M.R."/>
        </authorList>
    </citation>
    <scope>NUCLEOTIDE SEQUENCE [LARGE SCALE GENOMIC DNA]</scope>
    <source>
        <strain evidence="3 6">WW11663</strain>
    </source>
</reference>
<dbReference type="Proteomes" id="UP000182057">
    <property type="component" value="Unassembled WGS sequence"/>
</dbReference>
<evidence type="ECO:0000313" key="3">
    <source>
        <dbReference type="EMBL" id="PDP45015.1"/>
    </source>
</evidence>
<sequence length="85" mass="9291">MKYIIGTIAVALILCTAAFFTLDLWGIENPVTLAQLQKGLKTVIIIGITSILLLIVIPFFFKNNGRGYDRTKGNVAKPKIGQGKQ</sequence>